<evidence type="ECO:0000313" key="3">
    <source>
        <dbReference type="Proteomes" id="UP001140513"/>
    </source>
</evidence>
<dbReference type="PROSITE" id="PS50088">
    <property type="entry name" value="ANK_REPEAT"/>
    <property type="match status" value="1"/>
</dbReference>
<dbReference type="GeneID" id="80904875"/>
<name>A0A9W8XWD5_9PLEO</name>
<dbReference type="PROSITE" id="PS50297">
    <property type="entry name" value="ANK_REP_REGION"/>
    <property type="match status" value="1"/>
</dbReference>
<keyword evidence="3" id="KW-1185">Reference proteome</keyword>
<protein>
    <recommendedName>
        <fullName evidence="4">Ankyrin</fullName>
    </recommendedName>
</protein>
<evidence type="ECO:0000256" key="1">
    <source>
        <dbReference type="PROSITE-ProRule" id="PRU00023"/>
    </source>
</evidence>
<comment type="caution">
    <text evidence="2">The sequence shown here is derived from an EMBL/GenBank/DDBJ whole genome shotgun (WGS) entry which is preliminary data.</text>
</comment>
<gene>
    <name evidence="2" type="ORF">N0V89_001345</name>
</gene>
<keyword evidence="1" id="KW-0040">ANK repeat</keyword>
<dbReference type="OrthoDB" id="366390at2759"/>
<dbReference type="InterPro" id="IPR036770">
    <property type="entry name" value="Ankyrin_rpt-contain_sf"/>
</dbReference>
<dbReference type="SUPFAM" id="SSF48403">
    <property type="entry name" value="Ankyrin repeat"/>
    <property type="match status" value="1"/>
</dbReference>
<feature type="repeat" description="ANK" evidence="1">
    <location>
        <begin position="331"/>
        <end position="363"/>
    </location>
</feature>
<dbReference type="Proteomes" id="UP001140513">
    <property type="component" value="Unassembled WGS sequence"/>
</dbReference>
<evidence type="ECO:0000313" key="2">
    <source>
        <dbReference type="EMBL" id="KAJ4360778.1"/>
    </source>
</evidence>
<dbReference type="AlphaFoldDB" id="A0A9W8XWD5"/>
<organism evidence="2 3">
    <name type="scientific">Didymosphaeria variabile</name>
    <dbReference type="NCBI Taxonomy" id="1932322"/>
    <lineage>
        <taxon>Eukaryota</taxon>
        <taxon>Fungi</taxon>
        <taxon>Dikarya</taxon>
        <taxon>Ascomycota</taxon>
        <taxon>Pezizomycotina</taxon>
        <taxon>Dothideomycetes</taxon>
        <taxon>Pleosporomycetidae</taxon>
        <taxon>Pleosporales</taxon>
        <taxon>Massarineae</taxon>
        <taxon>Didymosphaeriaceae</taxon>
        <taxon>Didymosphaeria</taxon>
    </lineage>
</organism>
<dbReference type="InterPro" id="IPR002110">
    <property type="entry name" value="Ankyrin_rpt"/>
</dbReference>
<reference evidence="2" key="1">
    <citation type="submission" date="2022-10" db="EMBL/GenBank/DDBJ databases">
        <title>Tapping the CABI collections for fungal endophytes: first genome assemblies for Collariella, Neodidymelliopsis, Ascochyta clinopodiicola, Didymella pomorum, Didymosphaeria variabile, Neocosmospora piperis and Neocucurbitaria cava.</title>
        <authorList>
            <person name="Hill R."/>
        </authorList>
    </citation>
    <scope>NUCLEOTIDE SEQUENCE</scope>
    <source>
        <strain evidence="2">IMI 356815</strain>
    </source>
</reference>
<dbReference type="RefSeq" id="XP_056076980.1">
    <property type="nucleotide sequence ID" value="XM_056210158.1"/>
</dbReference>
<dbReference type="EMBL" id="JAPEUX010000001">
    <property type="protein sequence ID" value="KAJ4360778.1"/>
    <property type="molecule type" value="Genomic_DNA"/>
</dbReference>
<evidence type="ECO:0008006" key="4">
    <source>
        <dbReference type="Google" id="ProtNLM"/>
    </source>
</evidence>
<sequence length="431" mass="49295">MELLDLPPEVFQRIMQKYVAKAGLCDAWKHREVCKTFNVYITVEIFKHQPMKVYSSRRNRGLFRKGLTVFLEYRLEHLYGAHDLLPSAVRMAVAKIIEITQETSVKERIELNKEVIAAVVKFWKNVHVAAIKPSKCTETGCSKDTDDARLLCLVVGMGRLDLTRSVLKHCTDPWSEAYCLGSPVDVAVRARDLAAVELLLTDTRSHKRTKSSIFSRTIDRVFHAQKDESKVDFLEKLLSLYCTFLGRPRTEYCIRWLGYAHHRGAISISRKILDMGFNSALAAEYRPCLFEWWGEKPDRITMKLFVERKVFDMAKTYTFRSTRSDSLPVMNDESVLYYAVRLGDADLVQLALRSGADANGAINSSGIREYPIRQAITNSNCEAKILELLLAYNADLIGVDPFFGKHNLEKCHIESTKRKLLEEAIKRTDNN</sequence>
<accession>A0A9W8XWD5</accession>
<proteinExistence type="predicted"/>
<dbReference type="Gene3D" id="1.25.40.20">
    <property type="entry name" value="Ankyrin repeat-containing domain"/>
    <property type="match status" value="1"/>
</dbReference>